<evidence type="ECO:0000256" key="4">
    <source>
        <dbReference type="ARBA" id="ARBA00023027"/>
    </source>
</evidence>
<dbReference type="EMBL" id="BARS01027620">
    <property type="protein sequence ID" value="GAG00024.1"/>
    <property type="molecule type" value="Genomic_DNA"/>
</dbReference>
<dbReference type="NCBIfam" id="TIGR01470">
    <property type="entry name" value="cysG_Nterm"/>
    <property type="match status" value="1"/>
</dbReference>
<dbReference type="InterPro" id="IPR028281">
    <property type="entry name" value="Sirohaem_synthase_central"/>
</dbReference>
<comment type="caution">
    <text evidence="8">The sequence shown here is derived from an EMBL/GenBank/DDBJ whole genome shotgun (WGS) entry which is preliminary data.</text>
</comment>
<sequence>MTGHYPYPVFLNLSGRLCVVVGGGKVALRKINDLLEAGAHVTVVAETPDKLIEEYAARKEIKLFKRLFKPEDIENTFLVFAATDDNLVNIEIAEIAGKSGALVNAVDNPQHSNFFSGAVVKRGPLRIAVSTSGLSPSVASGIRRELEEHYSESFADFLITAGKM</sequence>
<protein>
    <recommendedName>
        <fullName evidence="2">precorrin-2 dehydrogenase</fullName>
        <ecNumber evidence="2">1.3.1.76</ecNumber>
    </recommendedName>
</protein>
<feature type="domain" description="Siroheme synthase central" evidence="7">
    <location>
        <begin position="122"/>
        <end position="149"/>
    </location>
</feature>
<comment type="catalytic activity">
    <reaction evidence="6">
        <text>precorrin-2 + NAD(+) = sirohydrochlorin + NADH + 2 H(+)</text>
        <dbReference type="Rhea" id="RHEA:15613"/>
        <dbReference type="ChEBI" id="CHEBI:15378"/>
        <dbReference type="ChEBI" id="CHEBI:57540"/>
        <dbReference type="ChEBI" id="CHEBI:57945"/>
        <dbReference type="ChEBI" id="CHEBI:58351"/>
        <dbReference type="ChEBI" id="CHEBI:58827"/>
        <dbReference type="EC" id="1.3.1.76"/>
    </reaction>
</comment>
<evidence type="ECO:0000256" key="3">
    <source>
        <dbReference type="ARBA" id="ARBA00023002"/>
    </source>
</evidence>
<dbReference type="EC" id="1.3.1.76" evidence="2"/>
<dbReference type="InterPro" id="IPR028161">
    <property type="entry name" value="Met8-like"/>
</dbReference>
<dbReference type="InterPro" id="IPR036291">
    <property type="entry name" value="NAD(P)-bd_dom_sf"/>
</dbReference>
<dbReference type="InterPro" id="IPR006367">
    <property type="entry name" value="Sirohaem_synthase_N"/>
</dbReference>
<evidence type="ECO:0000256" key="2">
    <source>
        <dbReference type="ARBA" id="ARBA00012400"/>
    </source>
</evidence>
<reference evidence="8" key="1">
    <citation type="journal article" date="2014" name="Front. Microbiol.">
        <title>High frequency of phylogenetically diverse reductive dehalogenase-homologous genes in deep subseafloor sedimentary metagenomes.</title>
        <authorList>
            <person name="Kawai M."/>
            <person name="Futagami T."/>
            <person name="Toyoda A."/>
            <person name="Takaki Y."/>
            <person name="Nishi S."/>
            <person name="Hori S."/>
            <person name="Arai W."/>
            <person name="Tsubouchi T."/>
            <person name="Morono Y."/>
            <person name="Uchiyama I."/>
            <person name="Ito T."/>
            <person name="Fujiyama A."/>
            <person name="Inagaki F."/>
            <person name="Takami H."/>
        </authorList>
    </citation>
    <scope>NUCLEOTIDE SEQUENCE</scope>
    <source>
        <strain evidence="8">Expedition CK06-06</strain>
    </source>
</reference>
<evidence type="ECO:0000256" key="5">
    <source>
        <dbReference type="ARBA" id="ARBA00023244"/>
    </source>
</evidence>
<dbReference type="GO" id="GO:0004325">
    <property type="term" value="F:ferrochelatase activity"/>
    <property type="evidence" value="ECO:0007669"/>
    <property type="project" value="InterPro"/>
</dbReference>
<dbReference type="Gene3D" id="3.30.160.110">
    <property type="entry name" value="Siroheme synthase, domain 2"/>
    <property type="match status" value="1"/>
</dbReference>
<dbReference type="PANTHER" id="PTHR35330:SF1">
    <property type="entry name" value="SIROHEME BIOSYNTHESIS PROTEIN MET8"/>
    <property type="match status" value="1"/>
</dbReference>
<comment type="pathway">
    <text evidence="1">Porphyrin-containing compound metabolism; siroheme biosynthesis; sirohydrochlorin from precorrin-2: step 1/1.</text>
</comment>
<evidence type="ECO:0000259" key="7">
    <source>
        <dbReference type="Pfam" id="PF14824"/>
    </source>
</evidence>
<keyword evidence="5" id="KW-0627">Porphyrin biosynthesis</keyword>
<evidence type="ECO:0000313" key="8">
    <source>
        <dbReference type="EMBL" id="GAG00024.1"/>
    </source>
</evidence>
<keyword evidence="3" id="KW-0560">Oxidoreductase</keyword>
<dbReference type="Gene3D" id="3.40.50.720">
    <property type="entry name" value="NAD(P)-binding Rossmann-like Domain"/>
    <property type="match status" value="1"/>
</dbReference>
<dbReference type="AlphaFoldDB" id="X0U2N3"/>
<dbReference type="UniPathway" id="UPA00262">
    <property type="reaction ID" value="UER00222"/>
</dbReference>
<gene>
    <name evidence="8" type="ORF">S01H1_43360</name>
</gene>
<dbReference type="GO" id="GO:0043115">
    <property type="term" value="F:precorrin-2 dehydrogenase activity"/>
    <property type="evidence" value="ECO:0007669"/>
    <property type="project" value="UniProtKB-EC"/>
</dbReference>
<keyword evidence="4" id="KW-0520">NAD</keyword>
<dbReference type="GO" id="GO:0019354">
    <property type="term" value="P:siroheme biosynthetic process"/>
    <property type="evidence" value="ECO:0007669"/>
    <property type="project" value="UniProtKB-UniPathway"/>
</dbReference>
<evidence type="ECO:0000256" key="6">
    <source>
        <dbReference type="ARBA" id="ARBA00047561"/>
    </source>
</evidence>
<evidence type="ECO:0000256" key="1">
    <source>
        <dbReference type="ARBA" id="ARBA00005010"/>
    </source>
</evidence>
<dbReference type="Pfam" id="PF13241">
    <property type="entry name" value="NAD_binding_7"/>
    <property type="match status" value="1"/>
</dbReference>
<feature type="non-terminal residue" evidence="8">
    <location>
        <position position="164"/>
    </location>
</feature>
<accession>X0U2N3</accession>
<name>X0U2N3_9ZZZZ</name>
<proteinExistence type="predicted"/>
<dbReference type="SUPFAM" id="SSF51735">
    <property type="entry name" value="NAD(P)-binding Rossmann-fold domains"/>
    <property type="match status" value="1"/>
</dbReference>
<dbReference type="SUPFAM" id="SSF75615">
    <property type="entry name" value="Siroheme synthase middle domains-like"/>
    <property type="match status" value="1"/>
</dbReference>
<dbReference type="PANTHER" id="PTHR35330">
    <property type="entry name" value="SIROHEME BIOSYNTHESIS PROTEIN MET8"/>
    <property type="match status" value="1"/>
</dbReference>
<organism evidence="8">
    <name type="scientific">marine sediment metagenome</name>
    <dbReference type="NCBI Taxonomy" id="412755"/>
    <lineage>
        <taxon>unclassified sequences</taxon>
        <taxon>metagenomes</taxon>
        <taxon>ecological metagenomes</taxon>
    </lineage>
</organism>
<dbReference type="Pfam" id="PF14824">
    <property type="entry name" value="Sirohm_synth_M"/>
    <property type="match status" value="1"/>
</dbReference>